<name>A0A074VD69_AURM1</name>
<dbReference type="GeneID" id="63922455"/>
<evidence type="ECO:0000259" key="1">
    <source>
        <dbReference type="PROSITE" id="PS50172"/>
    </source>
</evidence>
<evidence type="ECO:0000313" key="3">
    <source>
        <dbReference type="Proteomes" id="UP000030672"/>
    </source>
</evidence>
<evidence type="ECO:0000313" key="2">
    <source>
        <dbReference type="EMBL" id="KEQ58323.1"/>
    </source>
</evidence>
<dbReference type="EMBL" id="KL584856">
    <property type="protein sequence ID" value="KEQ58323.1"/>
    <property type="molecule type" value="Genomic_DNA"/>
</dbReference>
<proteinExistence type="predicted"/>
<sequence length="97" mass="11155">KNAVICFSGTFDEPATTLQKWTEANGGTHTRKLTPDTTHLIVSEANWRARVPEVTTALEDATIKIVNYEWFDDRLRLSTRVTETKYLWLTIDAEQQK</sequence>
<accession>A0A074VD69</accession>
<dbReference type="Gene3D" id="3.40.50.10190">
    <property type="entry name" value="BRCT domain"/>
    <property type="match status" value="1"/>
</dbReference>
<dbReference type="AlphaFoldDB" id="A0A074VD69"/>
<organism evidence="2 3">
    <name type="scientific">Aureobasidium melanogenum (strain CBS 110374)</name>
    <name type="common">Aureobasidium pullulans var. melanogenum</name>
    <dbReference type="NCBI Taxonomy" id="1043003"/>
    <lineage>
        <taxon>Eukaryota</taxon>
        <taxon>Fungi</taxon>
        <taxon>Dikarya</taxon>
        <taxon>Ascomycota</taxon>
        <taxon>Pezizomycotina</taxon>
        <taxon>Dothideomycetes</taxon>
        <taxon>Dothideomycetidae</taxon>
        <taxon>Dothideales</taxon>
        <taxon>Saccotheciaceae</taxon>
        <taxon>Aureobasidium</taxon>
    </lineage>
</organism>
<dbReference type="SUPFAM" id="SSF52113">
    <property type="entry name" value="BRCT domain"/>
    <property type="match status" value="1"/>
</dbReference>
<dbReference type="HOGENOM" id="CLU_2352204_0_0_1"/>
<dbReference type="Pfam" id="PF00533">
    <property type="entry name" value="BRCT"/>
    <property type="match status" value="1"/>
</dbReference>
<dbReference type="RefSeq" id="XP_040875346.1">
    <property type="nucleotide sequence ID" value="XM_041029082.1"/>
</dbReference>
<reference evidence="2 3" key="1">
    <citation type="journal article" date="2014" name="BMC Genomics">
        <title>Genome sequencing of four Aureobasidium pullulans varieties: biotechnological potential, stress tolerance, and description of new species.</title>
        <authorList>
            <person name="Gostin Ar C."/>
            <person name="Ohm R.A."/>
            <person name="Kogej T."/>
            <person name="Sonjak S."/>
            <person name="Turk M."/>
            <person name="Zajc J."/>
            <person name="Zalar P."/>
            <person name="Grube M."/>
            <person name="Sun H."/>
            <person name="Han J."/>
            <person name="Sharma A."/>
            <person name="Chiniquy J."/>
            <person name="Ngan C.Y."/>
            <person name="Lipzen A."/>
            <person name="Barry K."/>
            <person name="Grigoriev I.V."/>
            <person name="Gunde-Cimerman N."/>
        </authorList>
    </citation>
    <scope>NUCLEOTIDE SEQUENCE [LARGE SCALE GENOMIC DNA]</scope>
    <source>
        <strain evidence="2 3">CBS 110374</strain>
    </source>
</reference>
<feature type="domain" description="BRCT" evidence="1">
    <location>
        <begin position="1"/>
        <end position="88"/>
    </location>
</feature>
<dbReference type="PROSITE" id="PS50172">
    <property type="entry name" value="BRCT"/>
    <property type="match status" value="1"/>
</dbReference>
<dbReference type="InterPro" id="IPR001357">
    <property type="entry name" value="BRCT_dom"/>
</dbReference>
<keyword evidence="3" id="KW-1185">Reference proteome</keyword>
<feature type="non-terminal residue" evidence="2">
    <location>
        <position position="1"/>
    </location>
</feature>
<dbReference type="Proteomes" id="UP000030672">
    <property type="component" value="Unassembled WGS sequence"/>
</dbReference>
<gene>
    <name evidence="2" type="ORF">M437DRAFT_9394</name>
</gene>
<feature type="non-terminal residue" evidence="2">
    <location>
        <position position="97"/>
    </location>
</feature>
<dbReference type="STRING" id="1043003.A0A074VD69"/>
<protein>
    <recommendedName>
        <fullName evidence="1">BRCT domain-containing protein</fullName>
    </recommendedName>
</protein>
<dbReference type="InterPro" id="IPR036420">
    <property type="entry name" value="BRCT_dom_sf"/>
</dbReference>